<dbReference type="InterPro" id="IPR008266">
    <property type="entry name" value="Tyr_kinase_AS"/>
</dbReference>
<organism evidence="4 5">
    <name type="scientific">Sinanodonta woodiana</name>
    <name type="common">Chinese pond mussel</name>
    <name type="synonym">Anodonta woodiana</name>
    <dbReference type="NCBI Taxonomy" id="1069815"/>
    <lineage>
        <taxon>Eukaryota</taxon>
        <taxon>Metazoa</taxon>
        <taxon>Spiralia</taxon>
        <taxon>Lophotrochozoa</taxon>
        <taxon>Mollusca</taxon>
        <taxon>Bivalvia</taxon>
        <taxon>Autobranchia</taxon>
        <taxon>Heteroconchia</taxon>
        <taxon>Palaeoheterodonta</taxon>
        <taxon>Unionida</taxon>
        <taxon>Unionoidea</taxon>
        <taxon>Unionidae</taxon>
        <taxon>Unioninae</taxon>
        <taxon>Sinanodonta</taxon>
    </lineage>
</organism>
<dbReference type="PIRSF" id="PIRSF000654">
    <property type="entry name" value="Integrin-linked_kinase"/>
    <property type="match status" value="1"/>
</dbReference>
<dbReference type="Proteomes" id="UP001634394">
    <property type="component" value="Unassembled WGS sequence"/>
</dbReference>
<protein>
    <recommendedName>
        <fullName evidence="3">Protein kinase domain-containing protein</fullName>
    </recommendedName>
</protein>
<dbReference type="InterPro" id="IPR011009">
    <property type="entry name" value="Kinase-like_dom_sf"/>
</dbReference>
<dbReference type="InterPro" id="IPR000719">
    <property type="entry name" value="Prot_kinase_dom"/>
</dbReference>
<evidence type="ECO:0000313" key="4">
    <source>
        <dbReference type="EMBL" id="KAL3861611.1"/>
    </source>
</evidence>
<dbReference type="Gene3D" id="1.10.510.10">
    <property type="entry name" value="Transferase(Phosphotransferase) domain 1"/>
    <property type="match status" value="1"/>
</dbReference>
<dbReference type="InterPro" id="IPR051681">
    <property type="entry name" value="Ser/Thr_Kinases-Pseudokinases"/>
</dbReference>
<dbReference type="SMART" id="SM00219">
    <property type="entry name" value="TyrKc"/>
    <property type="match status" value="1"/>
</dbReference>
<comment type="caution">
    <text evidence="4">The sequence shown here is derived from an EMBL/GenBank/DDBJ whole genome shotgun (WGS) entry which is preliminary data.</text>
</comment>
<dbReference type="InterPro" id="IPR020635">
    <property type="entry name" value="Tyr_kinase_cat_dom"/>
</dbReference>
<keyword evidence="1" id="KW-0547">Nucleotide-binding</keyword>
<keyword evidence="5" id="KW-1185">Reference proteome</keyword>
<dbReference type="PANTHER" id="PTHR44329:SF298">
    <property type="entry name" value="MIXED LINEAGE KINASE DOMAIN-LIKE PROTEIN"/>
    <property type="match status" value="1"/>
</dbReference>
<keyword evidence="2" id="KW-0067">ATP-binding</keyword>
<feature type="domain" description="Protein kinase" evidence="3">
    <location>
        <begin position="1"/>
        <end position="234"/>
    </location>
</feature>
<sequence length="275" mass="31135">MSQGTSSRQRHRNIVSIIGLCLESRHPYVISEYVDGQCVKDFIKRGGGLLNWPLRVKLLTQIADGMAFLHSTKPPILHRDLRCANLFITERDIVKVADFGLIHLTQPLRSACREEDCCCQGKYSACPPSISWTAPEVFAHPNSNESDGFITKAADVYSFGIVMWEIVMCEDPFDEIGSTKEVIEHVLSGGRPEIAGNAVILPQYKTLMQSCWDRDPENRPTFKQICVRMKELLFQARSFQKSIYNRRLKLQKDLSVKISRDSTSEPLNNTSSELP</sequence>
<dbReference type="EMBL" id="JBJQND010000011">
    <property type="protein sequence ID" value="KAL3861611.1"/>
    <property type="molecule type" value="Genomic_DNA"/>
</dbReference>
<dbReference type="PROSITE" id="PS50011">
    <property type="entry name" value="PROTEIN_KINASE_DOM"/>
    <property type="match status" value="1"/>
</dbReference>
<evidence type="ECO:0000256" key="1">
    <source>
        <dbReference type="ARBA" id="ARBA00022741"/>
    </source>
</evidence>
<dbReference type="PROSITE" id="PS00109">
    <property type="entry name" value="PROTEIN_KINASE_TYR"/>
    <property type="match status" value="1"/>
</dbReference>
<evidence type="ECO:0000259" key="3">
    <source>
        <dbReference type="PROSITE" id="PS50011"/>
    </source>
</evidence>
<dbReference type="PANTHER" id="PTHR44329">
    <property type="entry name" value="SERINE/THREONINE-PROTEIN KINASE TNNI3K-RELATED"/>
    <property type="match status" value="1"/>
</dbReference>
<reference evidence="4 5" key="1">
    <citation type="submission" date="2024-11" db="EMBL/GenBank/DDBJ databases">
        <title>Chromosome-level genome assembly of the freshwater bivalve Anodonta woodiana.</title>
        <authorList>
            <person name="Chen X."/>
        </authorList>
    </citation>
    <scope>NUCLEOTIDE SEQUENCE [LARGE SCALE GENOMIC DNA]</scope>
    <source>
        <strain evidence="4">MN2024</strain>
        <tissue evidence="4">Gills</tissue>
    </source>
</reference>
<dbReference type="Pfam" id="PF07714">
    <property type="entry name" value="PK_Tyr_Ser-Thr"/>
    <property type="match status" value="1"/>
</dbReference>
<dbReference type="SUPFAM" id="SSF56112">
    <property type="entry name" value="Protein kinase-like (PK-like)"/>
    <property type="match status" value="1"/>
</dbReference>
<evidence type="ECO:0000256" key="2">
    <source>
        <dbReference type="ARBA" id="ARBA00022840"/>
    </source>
</evidence>
<proteinExistence type="predicted"/>
<accession>A0ABD3VKD2</accession>
<dbReference type="AlphaFoldDB" id="A0ABD3VKD2"/>
<gene>
    <name evidence="4" type="ORF">ACJMK2_007636</name>
</gene>
<evidence type="ECO:0000313" key="5">
    <source>
        <dbReference type="Proteomes" id="UP001634394"/>
    </source>
</evidence>
<dbReference type="InterPro" id="IPR001245">
    <property type="entry name" value="Ser-Thr/Tyr_kinase_cat_dom"/>
</dbReference>
<name>A0ABD3VKD2_SINWO</name>
<dbReference type="GO" id="GO:0005524">
    <property type="term" value="F:ATP binding"/>
    <property type="evidence" value="ECO:0007669"/>
    <property type="project" value="UniProtKB-KW"/>
</dbReference>